<reference evidence="2 7" key="2">
    <citation type="submission" date="2016-03" db="EMBL/GenBank/DDBJ databases">
        <title>Spore heat resistance.</title>
        <authorList>
            <person name="Boekhorst J."/>
            <person name="Berendsen E.M."/>
            <person name="Wells-Bennik M.H."/>
            <person name="Kuipers O.P."/>
        </authorList>
    </citation>
    <scope>NUCLEOTIDE SEQUENCE [LARGE SCALE GENOMIC DNA]</scope>
    <source>
        <strain evidence="2 7">GS8</strain>
    </source>
</reference>
<dbReference type="NCBIfam" id="TIGR02862">
    <property type="entry name" value="spore_BofA"/>
    <property type="match status" value="1"/>
</dbReference>
<gene>
    <name evidence="4" type="primary">bofA</name>
    <name evidence="3" type="ORF">B4114_0001</name>
    <name evidence="4" type="ORF">D9548_12745</name>
    <name evidence="2" type="ORF">GS8_165</name>
</gene>
<dbReference type="GeneID" id="89613931"/>
<feature type="transmembrane region" description="Helical" evidence="1">
    <location>
        <begin position="62"/>
        <end position="82"/>
    </location>
</feature>
<dbReference type="AlphaFoldDB" id="A0A0K9HWH6"/>
<protein>
    <submittedName>
        <fullName evidence="2">Inhibitor of pro-sigmaK processing BofA</fullName>
    </submittedName>
    <submittedName>
        <fullName evidence="4">Pro-sigmaK processing inhibitor BofA</fullName>
    </submittedName>
</protein>
<evidence type="ECO:0000256" key="1">
    <source>
        <dbReference type="SAM" id="Phobius"/>
    </source>
</evidence>
<sequence length="88" mass="9128">MEPKVVITVLSALIAVLLVVGARLKALRFIGHAAIRLIVGALALFAINAIGGQFSIHIPINLITSLVCGFLGLPGAAALIVIDQYILS</sequence>
<keyword evidence="7" id="KW-1185">Reference proteome</keyword>
<dbReference type="EMBL" id="LQYY01000061">
    <property type="protein sequence ID" value="KYD34073.1"/>
    <property type="molecule type" value="Genomic_DNA"/>
</dbReference>
<dbReference type="OrthoDB" id="2692225at2"/>
<reference evidence="3 5" key="1">
    <citation type="submission" date="2016-01" db="EMBL/GenBank/DDBJ databases">
        <title>Draft Genome Sequences of Seven Thermophilic Sporeformers Isolated from Foods.</title>
        <authorList>
            <person name="Berendsen E.M."/>
            <person name="Wells-Bennik M.H."/>
            <person name="Krawcyk A.O."/>
            <person name="De Jong A."/>
            <person name="Holsappel S."/>
            <person name="Eijlander R.T."/>
            <person name="Kuipers O.P."/>
        </authorList>
    </citation>
    <scope>NUCLEOTIDE SEQUENCE [LARGE SCALE GENOMIC DNA]</scope>
    <source>
        <strain evidence="3 5">B4114</strain>
    </source>
</reference>
<keyword evidence="1" id="KW-0472">Membrane</keyword>
<dbReference type="Proteomes" id="UP000773850">
    <property type="component" value="Unassembled WGS sequence"/>
</dbReference>
<dbReference type="InterPro" id="IPR010001">
    <property type="entry name" value="BofA"/>
</dbReference>
<evidence type="ECO:0000313" key="7">
    <source>
        <dbReference type="Proteomes" id="UP000773850"/>
    </source>
</evidence>
<accession>A0A0K9HWH6</accession>
<dbReference type="PATRIC" id="fig|1422.14.peg.2845"/>
<proteinExistence type="predicted"/>
<keyword evidence="1" id="KW-0812">Transmembrane</keyword>
<dbReference type="EMBL" id="LUCS01000005">
    <property type="protein sequence ID" value="KAF6512513.1"/>
    <property type="molecule type" value="Genomic_DNA"/>
</dbReference>
<dbReference type="Pfam" id="PF07441">
    <property type="entry name" value="BofA"/>
    <property type="match status" value="1"/>
</dbReference>
<feature type="transmembrane region" description="Helical" evidence="1">
    <location>
        <begin position="34"/>
        <end position="56"/>
    </location>
</feature>
<dbReference type="Proteomes" id="UP000266922">
    <property type="component" value="Unassembled WGS sequence"/>
</dbReference>
<feature type="transmembrane region" description="Helical" evidence="1">
    <location>
        <begin position="6"/>
        <end position="22"/>
    </location>
</feature>
<dbReference type="RefSeq" id="WP_049625376.1">
    <property type="nucleotide sequence ID" value="NZ_JARMRZ010000074.1"/>
</dbReference>
<reference evidence="4 6" key="3">
    <citation type="submission" date="2018-10" db="EMBL/GenBank/DDBJ databases">
        <title>Geobacillus stearothermophilus in processing lines of powdered infant formula.</title>
        <authorList>
            <person name="Rhee M.S."/>
            <person name="Choi I.-G."/>
            <person name="Cho T.J."/>
            <person name="Park B."/>
        </authorList>
    </citation>
    <scope>NUCLEOTIDE SEQUENCE [LARGE SCALE GENOMIC DNA]</scope>
    <source>
        <strain evidence="4 6">FHS-PPGT130</strain>
    </source>
</reference>
<dbReference type="Proteomes" id="UP000075517">
    <property type="component" value="Unassembled WGS sequence"/>
</dbReference>
<evidence type="ECO:0000313" key="2">
    <source>
        <dbReference type="EMBL" id="KAF6512513.1"/>
    </source>
</evidence>
<evidence type="ECO:0000313" key="6">
    <source>
        <dbReference type="Proteomes" id="UP000266922"/>
    </source>
</evidence>
<dbReference type="EMBL" id="RCTJ01000058">
    <property type="protein sequence ID" value="RLQ13232.1"/>
    <property type="molecule type" value="Genomic_DNA"/>
</dbReference>
<keyword evidence="1" id="KW-1133">Transmembrane helix</keyword>
<evidence type="ECO:0000313" key="3">
    <source>
        <dbReference type="EMBL" id="KYD34073.1"/>
    </source>
</evidence>
<evidence type="ECO:0000313" key="5">
    <source>
        <dbReference type="Proteomes" id="UP000075517"/>
    </source>
</evidence>
<comment type="caution">
    <text evidence="3">The sequence shown here is derived from an EMBL/GenBank/DDBJ whole genome shotgun (WGS) entry which is preliminary data.</text>
</comment>
<evidence type="ECO:0000313" key="4">
    <source>
        <dbReference type="EMBL" id="RLQ13232.1"/>
    </source>
</evidence>
<organism evidence="3 5">
    <name type="scientific">Geobacillus stearothermophilus</name>
    <name type="common">Bacillus stearothermophilus</name>
    <dbReference type="NCBI Taxonomy" id="1422"/>
    <lineage>
        <taxon>Bacteria</taxon>
        <taxon>Bacillati</taxon>
        <taxon>Bacillota</taxon>
        <taxon>Bacilli</taxon>
        <taxon>Bacillales</taxon>
        <taxon>Anoxybacillaceae</taxon>
        <taxon>Geobacillus</taxon>
    </lineage>
</organism>
<name>A0A0K9HWH6_GEOSE</name>